<evidence type="ECO:0000256" key="3">
    <source>
        <dbReference type="ARBA" id="ARBA00022692"/>
    </source>
</evidence>
<protein>
    <recommendedName>
        <fullName evidence="9">Odorant receptor</fullName>
    </recommendedName>
</protein>
<keyword evidence="8 9" id="KW-0807">Transducer</keyword>
<dbReference type="GO" id="GO:0005549">
    <property type="term" value="F:odorant binding"/>
    <property type="evidence" value="ECO:0007669"/>
    <property type="project" value="InterPro"/>
</dbReference>
<dbReference type="InterPro" id="IPR004117">
    <property type="entry name" value="7tm6_olfct_rcpt"/>
</dbReference>
<evidence type="ECO:0000256" key="5">
    <source>
        <dbReference type="ARBA" id="ARBA00022989"/>
    </source>
</evidence>
<keyword evidence="5 9" id="KW-1133">Transmembrane helix</keyword>
<evidence type="ECO:0000256" key="4">
    <source>
        <dbReference type="ARBA" id="ARBA00022725"/>
    </source>
</evidence>
<dbReference type="GO" id="GO:0004984">
    <property type="term" value="F:olfactory receptor activity"/>
    <property type="evidence" value="ECO:0007669"/>
    <property type="project" value="InterPro"/>
</dbReference>
<organism evidence="10">
    <name type="scientific">Ceracris kiangsu</name>
    <name type="common">Yellow-spined bamboo locust</name>
    <name type="synonym">Rammeacris kiangsu</name>
    <dbReference type="NCBI Taxonomy" id="227354"/>
    <lineage>
        <taxon>Eukaryota</taxon>
        <taxon>Metazoa</taxon>
        <taxon>Ecdysozoa</taxon>
        <taxon>Arthropoda</taxon>
        <taxon>Hexapoda</taxon>
        <taxon>Insecta</taxon>
        <taxon>Pterygota</taxon>
        <taxon>Neoptera</taxon>
        <taxon>Polyneoptera</taxon>
        <taxon>Orthoptera</taxon>
        <taxon>Caelifera</taxon>
        <taxon>Acrididea</taxon>
        <taxon>Acridomorpha</taxon>
        <taxon>Acridoidea</taxon>
        <taxon>Acrididae</taxon>
        <taxon>Gomphocerinae</taxon>
        <taxon>Ceracris</taxon>
    </lineage>
</organism>
<evidence type="ECO:0000256" key="7">
    <source>
        <dbReference type="ARBA" id="ARBA00023170"/>
    </source>
</evidence>
<dbReference type="Pfam" id="PF02949">
    <property type="entry name" value="7tm_6"/>
    <property type="match status" value="1"/>
</dbReference>
<sequence>MLANGISGLDLTDYLQPILRPLAATGMWSSSIYSNNVHKTVARTIGLSLLGLFLVELSAEVVGTPLALASNGDVDRLIHDLSVLGIHLDSFWKWLFMLTQRRRLTQLLQLLQRCFCLGVLASPPDRLALQNGYIRQQQSLAVPALLREELGRTRLRCLLVTVLWTGSCVLGACHWYFVPRLKGDSSLRFDAWYPFHSQQPPIKQLVYWLQYSCSISSLLMLCFFDCLLVWLQQLLCVQLRSLASNLRGLSRNDASLNCDQRRILAVCVSHHEHILRAMRELNAFVAPLLFLQCFKNMIVLCVVAFLASVAGVNDLLELSSLLLYFMAACQQLFFYCWCCEELTHLGLELCDAAYDSGWENWDVSSQKSIVIMMWRAQKPFFFRGGWFYTLNVATFVDLIRLSFSYYTVLRNMREG</sequence>
<keyword evidence="4 9" id="KW-0552">Olfaction</keyword>
<keyword evidence="7 9" id="KW-0675">Receptor</keyword>
<feature type="transmembrane region" description="Helical" evidence="9">
    <location>
        <begin position="380"/>
        <end position="403"/>
    </location>
</feature>
<keyword evidence="6 9" id="KW-0472">Membrane</keyword>
<keyword evidence="3 9" id="KW-0812">Transmembrane</keyword>
<dbReference type="AlphaFoldDB" id="A0A6M6DLT7"/>
<evidence type="ECO:0000313" key="10">
    <source>
        <dbReference type="EMBL" id="QJX74283.1"/>
    </source>
</evidence>
<evidence type="ECO:0000256" key="8">
    <source>
        <dbReference type="ARBA" id="ARBA00023224"/>
    </source>
</evidence>
<comment type="similarity">
    <text evidence="9">Belongs to the insect chemoreceptor superfamily. Heteromeric odorant receptor channel (TC 1.A.69) family.</text>
</comment>
<evidence type="ECO:0000256" key="9">
    <source>
        <dbReference type="RuleBase" id="RU351113"/>
    </source>
</evidence>
<feature type="transmembrane region" description="Helical" evidence="9">
    <location>
        <begin position="208"/>
        <end position="231"/>
    </location>
</feature>
<dbReference type="PANTHER" id="PTHR21137:SF42">
    <property type="entry name" value="ODORANT RECEPTOR 83A"/>
    <property type="match status" value="1"/>
</dbReference>
<comment type="caution">
    <text evidence="9">Lacks conserved residue(s) required for the propagation of feature annotation.</text>
</comment>
<proteinExistence type="evidence at transcript level"/>
<feature type="transmembrane region" description="Helical" evidence="9">
    <location>
        <begin position="284"/>
        <end position="309"/>
    </location>
</feature>
<feature type="transmembrane region" description="Helical" evidence="9">
    <location>
        <begin position="157"/>
        <end position="177"/>
    </location>
</feature>
<evidence type="ECO:0000256" key="6">
    <source>
        <dbReference type="ARBA" id="ARBA00023136"/>
    </source>
</evidence>
<dbReference type="PANTHER" id="PTHR21137">
    <property type="entry name" value="ODORANT RECEPTOR"/>
    <property type="match status" value="1"/>
</dbReference>
<keyword evidence="2 9" id="KW-0716">Sensory transduction</keyword>
<comment type="subcellular location">
    <subcellularLocation>
        <location evidence="9">Cell membrane</location>
        <topology evidence="9">Multi-pass membrane protein</topology>
    </subcellularLocation>
    <subcellularLocation>
        <location evidence="1">Membrane</location>
        <topology evidence="1">Multi-pass membrane protein</topology>
    </subcellularLocation>
</comment>
<dbReference type="EMBL" id="MT072555">
    <property type="protein sequence ID" value="QJX74283.1"/>
    <property type="molecule type" value="mRNA"/>
</dbReference>
<evidence type="ECO:0000256" key="1">
    <source>
        <dbReference type="ARBA" id="ARBA00004141"/>
    </source>
</evidence>
<accession>A0A6M6DLT7</accession>
<reference evidence="10" key="1">
    <citation type="submission" date="2020-01" db="EMBL/GenBank/DDBJ databases">
        <title>Identification and Expression Profiles Analysis of Chemosensory Genes from the Antennal Transcriptome of Ceracris kiangsu Tsai (Orthoptera: Acrididae).</title>
        <authorList>
            <person name="Li R."/>
            <person name="Jiang G.-f."/>
        </authorList>
    </citation>
    <scope>NUCLEOTIDE SEQUENCE</scope>
</reference>
<dbReference type="GO" id="GO:0007165">
    <property type="term" value="P:signal transduction"/>
    <property type="evidence" value="ECO:0007669"/>
    <property type="project" value="UniProtKB-KW"/>
</dbReference>
<dbReference type="GO" id="GO:0005886">
    <property type="term" value="C:plasma membrane"/>
    <property type="evidence" value="ECO:0007669"/>
    <property type="project" value="UniProtKB-SubCell"/>
</dbReference>
<evidence type="ECO:0000256" key="2">
    <source>
        <dbReference type="ARBA" id="ARBA00022606"/>
    </source>
</evidence>
<name>A0A6M6DLT7_CERKI</name>